<dbReference type="SUPFAM" id="SSF81382">
    <property type="entry name" value="Skp1 dimerisation domain-like"/>
    <property type="match status" value="1"/>
</dbReference>
<name>A0A8S1ZZH1_ARAAE</name>
<comment type="subcellular location">
    <subcellularLocation>
        <location evidence="1">Nucleus</location>
    </subcellularLocation>
</comment>
<dbReference type="GO" id="GO:0006511">
    <property type="term" value="P:ubiquitin-dependent protein catabolic process"/>
    <property type="evidence" value="ECO:0007669"/>
    <property type="project" value="InterPro"/>
</dbReference>
<dbReference type="Pfam" id="PF01466">
    <property type="entry name" value="Skp1"/>
    <property type="match status" value="1"/>
</dbReference>
<dbReference type="InterPro" id="IPR016072">
    <property type="entry name" value="Skp1_comp_dimer"/>
</dbReference>
<dbReference type="GO" id="GO:0009867">
    <property type="term" value="P:jasmonic acid mediated signaling pathway"/>
    <property type="evidence" value="ECO:0007669"/>
    <property type="project" value="UniProtKB-ARBA"/>
</dbReference>
<dbReference type="FunFam" id="3.30.710.10:FF:000026">
    <property type="entry name" value="E3 ubiquitin ligase complex SCF subunit"/>
    <property type="match status" value="1"/>
</dbReference>
<dbReference type="CDD" id="cd18322">
    <property type="entry name" value="BTB_POZ_SKP1"/>
    <property type="match status" value="1"/>
</dbReference>
<dbReference type="PIRSF" id="PIRSF028729">
    <property type="entry name" value="E3_ubiquit_lig_SCF_Skp"/>
    <property type="match status" value="1"/>
</dbReference>
<evidence type="ECO:0000256" key="1">
    <source>
        <dbReference type="ARBA" id="ARBA00004123"/>
    </source>
</evidence>
<comment type="pathway">
    <text evidence="2 5">Protein modification; protein ubiquitination.</text>
</comment>
<dbReference type="InterPro" id="IPR011333">
    <property type="entry name" value="SKP1/BTB/POZ_sf"/>
</dbReference>
<dbReference type="PANTHER" id="PTHR11165">
    <property type="entry name" value="SKP1"/>
    <property type="match status" value="1"/>
</dbReference>
<evidence type="ECO:0000313" key="8">
    <source>
        <dbReference type="EMBL" id="CAE5991434.1"/>
    </source>
</evidence>
<dbReference type="EMBL" id="LR999453">
    <property type="protein sequence ID" value="CAE5991434.1"/>
    <property type="molecule type" value="Genomic_DNA"/>
</dbReference>
<gene>
    <name evidence="8" type="ORF">AARE701A_LOCUS9027</name>
</gene>
<evidence type="ECO:0000259" key="6">
    <source>
        <dbReference type="Pfam" id="PF01466"/>
    </source>
</evidence>
<dbReference type="Pfam" id="PF03931">
    <property type="entry name" value="Skp1_POZ"/>
    <property type="match status" value="1"/>
</dbReference>
<evidence type="ECO:0000256" key="3">
    <source>
        <dbReference type="ARBA" id="ARBA00009993"/>
    </source>
</evidence>
<comment type="similarity">
    <text evidence="3 5">Belongs to the SKP1 family.</text>
</comment>
<organism evidence="8 9">
    <name type="scientific">Arabidopsis arenosa</name>
    <name type="common">Sand rock-cress</name>
    <name type="synonym">Cardaminopsis arenosa</name>
    <dbReference type="NCBI Taxonomy" id="38785"/>
    <lineage>
        <taxon>Eukaryota</taxon>
        <taxon>Viridiplantae</taxon>
        <taxon>Streptophyta</taxon>
        <taxon>Embryophyta</taxon>
        <taxon>Tracheophyta</taxon>
        <taxon>Spermatophyta</taxon>
        <taxon>Magnoliopsida</taxon>
        <taxon>eudicotyledons</taxon>
        <taxon>Gunneridae</taxon>
        <taxon>Pentapetalae</taxon>
        <taxon>rosids</taxon>
        <taxon>malvids</taxon>
        <taxon>Brassicales</taxon>
        <taxon>Brassicaceae</taxon>
        <taxon>Camelineae</taxon>
        <taxon>Arabidopsis</taxon>
    </lineage>
</organism>
<accession>A0A8S1ZZH1</accession>
<dbReference type="AlphaFoldDB" id="A0A8S1ZZH1"/>
<dbReference type="GO" id="GO:0005634">
    <property type="term" value="C:nucleus"/>
    <property type="evidence" value="ECO:0007669"/>
    <property type="project" value="UniProtKB-SubCell"/>
</dbReference>
<evidence type="ECO:0000259" key="7">
    <source>
        <dbReference type="Pfam" id="PF03931"/>
    </source>
</evidence>
<dbReference type="GO" id="GO:0016567">
    <property type="term" value="P:protein ubiquitination"/>
    <property type="evidence" value="ECO:0007669"/>
    <property type="project" value="UniProtKB-UniRule"/>
</dbReference>
<evidence type="ECO:0000313" key="9">
    <source>
        <dbReference type="Proteomes" id="UP000682877"/>
    </source>
</evidence>
<protein>
    <recommendedName>
        <fullName evidence="5">SKP1-like protein</fullName>
    </recommendedName>
</protein>
<feature type="domain" description="SKP1 component dimerisation" evidence="6">
    <location>
        <begin position="104"/>
        <end position="151"/>
    </location>
</feature>
<dbReference type="Gene3D" id="3.30.710.10">
    <property type="entry name" value="Potassium Channel Kv1.1, Chain A"/>
    <property type="match status" value="1"/>
</dbReference>
<dbReference type="SUPFAM" id="SSF54695">
    <property type="entry name" value="POZ domain"/>
    <property type="match status" value="1"/>
</dbReference>
<evidence type="ECO:0000256" key="2">
    <source>
        <dbReference type="ARBA" id="ARBA00004906"/>
    </source>
</evidence>
<dbReference type="SMART" id="SM00512">
    <property type="entry name" value="Skp1"/>
    <property type="match status" value="1"/>
</dbReference>
<dbReference type="Proteomes" id="UP000682877">
    <property type="component" value="Chromosome 3"/>
</dbReference>
<dbReference type="InterPro" id="IPR001232">
    <property type="entry name" value="SKP1-like"/>
</dbReference>
<evidence type="ECO:0000256" key="4">
    <source>
        <dbReference type="ARBA" id="ARBA00022786"/>
    </source>
</evidence>
<comment type="function">
    <text evidence="5">Involved in ubiquitination and subsequent proteasomal degradation of target proteins. Together with CUL1, RBX1 and a F-box protein, it forms a SCF E3 ubiquitin ligase complex. The functional specificity of this complex depends on the type of F-box protein. In the SCF complex, it serves as an adapter that links the F-box protein to CUL1.</text>
</comment>
<dbReference type="InterPro" id="IPR016897">
    <property type="entry name" value="SKP1"/>
</dbReference>
<proteinExistence type="inferred from homology"/>
<dbReference type="InterPro" id="IPR016073">
    <property type="entry name" value="Skp1_comp_POZ"/>
</dbReference>
<keyword evidence="4 5" id="KW-0833">Ubl conjugation pathway</keyword>
<sequence>MSSNKIVLTSSDDESFEVDEAVARKSQIIAHMIDEDCADKAILLQNITGKILAIIIEYCKKHVDDVDSEAKNELVMTWDAEFMKNIDMETVFKLLNAADYLNVKGLLDLTSNTIADYIKDKKVEEIREIFNIENDYTPEEEEELRKQKAWAFKDQN</sequence>
<evidence type="ECO:0000256" key="5">
    <source>
        <dbReference type="PIRNR" id="PIRNR028729"/>
    </source>
</evidence>
<keyword evidence="9" id="KW-1185">Reference proteome</keyword>
<comment type="subunit">
    <text evidence="5">Part of a SCF (SKP1-cullin-F-box) protein ligase complex.</text>
</comment>
<feature type="domain" description="SKP1 component POZ" evidence="7">
    <location>
        <begin position="4"/>
        <end position="63"/>
    </location>
</feature>
<dbReference type="InterPro" id="IPR036296">
    <property type="entry name" value="SKP1-like_dim_sf"/>
</dbReference>
<reference evidence="8" key="1">
    <citation type="submission" date="2021-01" db="EMBL/GenBank/DDBJ databases">
        <authorList>
            <person name="Bezrukov I."/>
        </authorList>
    </citation>
    <scope>NUCLEOTIDE SEQUENCE</scope>
</reference>